<evidence type="ECO:0000313" key="4">
    <source>
        <dbReference type="EMBL" id="CAD9709672.1"/>
    </source>
</evidence>
<evidence type="ECO:0000256" key="1">
    <source>
        <dbReference type="ARBA" id="ARBA00022664"/>
    </source>
</evidence>
<dbReference type="InterPro" id="IPR052225">
    <property type="entry name" value="Ser/Arg_repetitive_matrix"/>
</dbReference>
<reference evidence="4" key="1">
    <citation type="submission" date="2021-01" db="EMBL/GenBank/DDBJ databases">
        <authorList>
            <person name="Corre E."/>
            <person name="Pelletier E."/>
            <person name="Niang G."/>
            <person name="Scheremetjew M."/>
            <person name="Finn R."/>
            <person name="Kale V."/>
            <person name="Holt S."/>
            <person name="Cochrane G."/>
            <person name="Meng A."/>
            <person name="Brown T."/>
            <person name="Cohen L."/>
        </authorList>
    </citation>
    <scope>NUCLEOTIDE SEQUENCE</scope>
    <source>
        <strain evidence="4">CCMP1243</strain>
    </source>
</reference>
<dbReference type="AlphaFoldDB" id="A0A7S2SU80"/>
<keyword evidence="1" id="KW-0507">mRNA processing</keyword>
<name>A0A7S2SU80_9STRA</name>
<dbReference type="GO" id="GO:0006397">
    <property type="term" value="P:mRNA processing"/>
    <property type="evidence" value="ECO:0007669"/>
    <property type="project" value="UniProtKB-KW"/>
</dbReference>
<dbReference type="EMBL" id="HBHJ01031285">
    <property type="protein sequence ID" value="CAD9709672.1"/>
    <property type="molecule type" value="Transcribed_RNA"/>
</dbReference>
<feature type="region of interest" description="Disordered" evidence="2">
    <location>
        <begin position="175"/>
        <end position="306"/>
    </location>
</feature>
<dbReference type="GO" id="GO:0048024">
    <property type="term" value="P:regulation of mRNA splicing, via spliceosome"/>
    <property type="evidence" value="ECO:0007669"/>
    <property type="project" value="TreeGrafter"/>
</dbReference>
<dbReference type="PANTHER" id="PTHR23148:SF0">
    <property type="entry name" value="SERINE_ARGININE REPETITIVE MATRIX PROTEIN 1"/>
    <property type="match status" value="1"/>
</dbReference>
<sequence>MSSGFFRGTSVDQDSRWGNTNKRLMKKMKFAAVLGTKVDTGKVNLPVMNRWITERLTQLLGFEDEIVIGLVINFLEANKHPAPKQLQLDVTGFLEKKAGQFVEELWTLLAAAQENKNGIPPQFIEKKKEELAVAQSRSGRKSRFSVQDERTVKAMAEVQRVVAAATAVLPRPSLPVSSAVQETRPEQQKAVEQERKTEDEPKQELRDEGGRGDREGRDRDRERRDRDRDRDHRDRSDRHRRDRDRDHYHHRRRDDDRDRDRHRDRDRDRDRDRRRRERRSGSRDRDGDRHRDAGRRRDRSRSRDRN</sequence>
<gene>
    <name evidence="4" type="ORF">RMAR1173_LOCUS20665</name>
</gene>
<dbReference type="SUPFAM" id="SSF101233">
    <property type="entry name" value="PWI domain"/>
    <property type="match status" value="1"/>
</dbReference>
<dbReference type="InterPro" id="IPR002483">
    <property type="entry name" value="PWI_dom"/>
</dbReference>
<dbReference type="GO" id="GO:0003723">
    <property type="term" value="F:RNA binding"/>
    <property type="evidence" value="ECO:0007669"/>
    <property type="project" value="TreeGrafter"/>
</dbReference>
<organism evidence="4">
    <name type="scientific">Rhizochromulina marina</name>
    <dbReference type="NCBI Taxonomy" id="1034831"/>
    <lineage>
        <taxon>Eukaryota</taxon>
        <taxon>Sar</taxon>
        <taxon>Stramenopiles</taxon>
        <taxon>Ochrophyta</taxon>
        <taxon>Dictyochophyceae</taxon>
        <taxon>Rhizochromulinales</taxon>
        <taxon>Rhizochromulina</taxon>
    </lineage>
</organism>
<feature type="compositionally biased region" description="Basic and acidic residues" evidence="2">
    <location>
        <begin position="183"/>
        <end position="271"/>
    </location>
</feature>
<evidence type="ECO:0000256" key="2">
    <source>
        <dbReference type="SAM" id="MobiDB-lite"/>
    </source>
</evidence>
<evidence type="ECO:0000259" key="3">
    <source>
        <dbReference type="PROSITE" id="PS51025"/>
    </source>
</evidence>
<protein>
    <recommendedName>
        <fullName evidence="3">PWI domain-containing protein</fullName>
    </recommendedName>
</protein>
<proteinExistence type="predicted"/>
<dbReference type="SMART" id="SM00311">
    <property type="entry name" value="PWI"/>
    <property type="match status" value="1"/>
</dbReference>
<dbReference type="InterPro" id="IPR036483">
    <property type="entry name" value="PWI_dom_sf"/>
</dbReference>
<dbReference type="PANTHER" id="PTHR23148">
    <property type="entry name" value="SERINE/ARGININE REGULATED NUCLEAR MATRIX PROTEIN"/>
    <property type="match status" value="1"/>
</dbReference>
<dbReference type="GO" id="GO:0005681">
    <property type="term" value="C:spliceosomal complex"/>
    <property type="evidence" value="ECO:0007669"/>
    <property type="project" value="TreeGrafter"/>
</dbReference>
<feature type="compositionally biased region" description="Basic and acidic residues" evidence="2">
    <location>
        <begin position="279"/>
        <end position="291"/>
    </location>
</feature>
<dbReference type="PROSITE" id="PS51025">
    <property type="entry name" value="PWI"/>
    <property type="match status" value="1"/>
</dbReference>
<dbReference type="Gene3D" id="1.20.1390.10">
    <property type="entry name" value="PWI domain"/>
    <property type="match status" value="1"/>
</dbReference>
<accession>A0A7S2SU80</accession>
<feature type="domain" description="PWI" evidence="3">
    <location>
        <begin position="27"/>
        <end position="126"/>
    </location>
</feature>
<dbReference type="Pfam" id="PF01480">
    <property type="entry name" value="PWI"/>
    <property type="match status" value="1"/>
</dbReference>